<organism evidence="2 3">
    <name type="scientific">Rhodococcoides corynebacterioides</name>
    <dbReference type="NCBI Taxonomy" id="53972"/>
    <lineage>
        <taxon>Bacteria</taxon>
        <taxon>Bacillati</taxon>
        <taxon>Actinomycetota</taxon>
        <taxon>Actinomycetes</taxon>
        <taxon>Mycobacteriales</taxon>
        <taxon>Nocardiaceae</taxon>
        <taxon>Rhodococcoides</taxon>
    </lineage>
</organism>
<evidence type="ECO:0000313" key="2">
    <source>
        <dbReference type="EMBL" id="MBM7414127.1"/>
    </source>
</evidence>
<dbReference type="RefSeq" id="WP_056442488.1">
    <property type="nucleotide sequence ID" value="NZ_JAFBBK010000001.1"/>
</dbReference>
<keyword evidence="1" id="KW-0812">Transmembrane</keyword>
<dbReference type="EMBL" id="JAFBBK010000001">
    <property type="protein sequence ID" value="MBM7414127.1"/>
    <property type="molecule type" value="Genomic_DNA"/>
</dbReference>
<evidence type="ECO:0000313" key="3">
    <source>
        <dbReference type="Proteomes" id="UP000703038"/>
    </source>
</evidence>
<feature type="transmembrane region" description="Helical" evidence="1">
    <location>
        <begin position="43"/>
        <end position="68"/>
    </location>
</feature>
<sequence length="78" mass="7868">MTDETGHDTSGTDRRGPSPVLLIAGVAALLLAIPTLVGADPTAIVAGAASGWTLVIAAIVVGVVLVLAPVRRRKSRSQ</sequence>
<comment type="caution">
    <text evidence="2">The sequence shown here is derived from an EMBL/GenBank/DDBJ whole genome shotgun (WGS) entry which is preliminary data.</text>
</comment>
<dbReference type="Proteomes" id="UP000703038">
    <property type="component" value="Unassembled WGS sequence"/>
</dbReference>
<accession>A0ABS2KQA2</accession>
<evidence type="ECO:0000256" key="1">
    <source>
        <dbReference type="SAM" id="Phobius"/>
    </source>
</evidence>
<keyword evidence="3" id="KW-1185">Reference proteome</keyword>
<keyword evidence="1" id="KW-0472">Membrane</keyword>
<reference evidence="2 3" key="1">
    <citation type="submission" date="2021-01" db="EMBL/GenBank/DDBJ databases">
        <title>Genomics of switchgrass bacterial isolates.</title>
        <authorList>
            <person name="Shade A."/>
        </authorList>
    </citation>
    <scope>NUCLEOTIDE SEQUENCE [LARGE SCALE GENOMIC DNA]</scope>
    <source>
        <strain evidence="2 3">PvP111</strain>
    </source>
</reference>
<gene>
    <name evidence="2" type="ORF">JOE42_000860</name>
</gene>
<protein>
    <submittedName>
        <fullName evidence="2">Uncharacterized protein</fullName>
    </submittedName>
</protein>
<feature type="transmembrane region" description="Helical" evidence="1">
    <location>
        <begin position="20"/>
        <end position="37"/>
    </location>
</feature>
<proteinExistence type="predicted"/>
<keyword evidence="1" id="KW-1133">Transmembrane helix</keyword>
<name>A0ABS2KQA2_9NOCA</name>